<dbReference type="CDD" id="cd06222">
    <property type="entry name" value="RNase_H_like"/>
    <property type="match status" value="1"/>
</dbReference>
<dbReference type="AlphaFoldDB" id="A0A5N5P543"/>
<feature type="domain" description="RNase H type-1" evidence="1">
    <location>
        <begin position="305"/>
        <end position="435"/>
    </location>
</feature>
<dbReference type="PROSITE" id="PS50879">
    <property type="entry name" value="RNASE_H_1"/>
    <property type="match status" value="1"/>
</dbReference>
<evidence type="ECO:0000313" key="3">
    <source>
        <dbReference type="Proteomes" id="UP000326939"/>
    </source>
</evidence>
<dbReference type="PANTHER" id="PTHR47723">
    <property type="entry name" value="OS05G0353850 PROTEIN"/>
    <property type="match status" value="1"/>
</dbReference>
<accession>A0A5N5P543</accession>
<dbReference type="InterPro" id="IPR044730">
    <property type="entry name" value="RNase_H-like_dom_plant"/>
</dbReference>
<dbReference type="GO" id="GO:0003676">
    <property type="term" value="F:nucleic acid binding"/>
    <property type="evidence" value="ECO:0007669"/>
    <property type="project" value="InterPro"/>
</dbReference>
<dbReference type="SUPFAM" id="SSF53098">
    <property type="entry name" value="Ribonuclease H-like"/>
    <property type="match status" value="1"/>
</dbReference>
<name>A0A5N5P543_9ROSI</name>
<dbReference type="Proteomes" id="UP000326939">
    <property type="component" value="Chromosome 1"/>
</dbReference>
<dbReference type="InterPro" id="IPR036397">
    <property type="entry name" value="RNaseH_sf"/>
</dbReference>
<organism evidence="2 3">
    <name type="scientific">Salix brachista</name>
    <dbReference type="NCBI Taxonomy" id="2182728"/>
    <lineage>
        <taxon>Eukaryota</taxon>
        <taxon>Viridiplantae</taxon>
        <taxon>Streptophyta</taxon>
        <taxon>Embryophyta</taxon>
        <taxon>Tracheophyta</taxon>
        <taxon>Spermatophyta</taxon>
        <taxon>Magnoliopsida</taxon>
        <taxon>eudicotyledons</taxon>
        <taxon>Gunneridae</taxon>
        <taxon>Pentapetalae</taxon>
        <taxon>rosids</taxon>
        <taxon>fabids</taxon>
        <taxon>Malpighiales</taxon>
        <taxon>Salicaceae</taxon>
        <taxon>Saliceae</taxon>
        <taxon>Salix</taxon>
    </lineage>
</organism>
<gene>
    <name evidence="2" type="ORF">DKX38_001035</name>
</gene>
<dbReference type="EMBL" id="VDCV01000001">
    <property type="protein sequence ID" value="KAB5573841.1"/>
    <property type="molecule type" value="Genomic_DNA"/>
</dbReference>
<keyword evidence="3" id="KW-1185">Reference proteome</keyword>
<protein>
    <recommendedName>
        <fullName evidence="1">RNase H type-1 domain-containing protein</fullName>
    </recommendedName>
</protein>
<dbReference type="InterPro" id="IPR053151">
    <property type="entry name" value="RNase_H-like"/>
</dbReference>
<dbReference type="PANTHER" id="PTHR47723:SF19">
    <property type="entry name" value="POLYNUCLEOTIDYL TRANSFERASE, RIBONUCLEASE H-LIKE SUPERFAMILY PROTEIN"/>
    <property type="match status" value="1"/>
</dbReference>
<dbReference type="Gene3D" id="3.30.420.10">
    <property type="entry name" value="Ribonuclease H-like superfamily/Ribonuclease H"/>
    <property type="match status" value="1"/>
</dbReference>
<proteinExistence type="predicted"/>
<comment type="caution">
    <text evidence="2">The sequence shown here is derived from an EMBL/GenBank/DDBJ whole genome shotgun (WGS) entry which is preliminary data.</text>
</comment>
<dbReference type="InterPro" id="IPR012337">
    <property type="entry name" value="RNaseH-like_sf"/>
</dbReference>
<dbReference type="Pfam" id="PF13966">
    <property type="entry name" value="zf-RVT"/>
    <property type="match status" value="1"/>
</dbReference>
<sequence length="467" mass="53811">MPIYLMQNMWLPNATCMQIDKIVRQFIWGNQETGGSWNLINWNMVTRPRINRGLGVRETSSYCWKSIIRALHHLREGFMIRLGTGDVSIWYDKWLEFGKLASILPVVNISDTDMLVKDLWDDGQWNLESLSTIIPNDIHFGILAVPIPRDQNLKDCVVWENSMAGTYTPHLGYTWLLNKSRHMEDDTGKWHWLVKLKAIEKVKHLIWLIFHGCLPTNTLRFRRRLTDNQGCPRCQFAVEDTWHCIRDCRRALEVWQELGFVGTTNFLGGNTVDWIIQQVDSDQGHLFLSALWWIWRQRNCFAFGNHYEGDINVDGSSLGNPGRIGAGGLIRASTGNFLVGFTIFAGVACNLLPELLAIAKGLKLAWDRGYRKIICHSDSKDALRLLSANQVGFHKYRALIFEIRELLRRDWTVRIEHTFREANFCADFMAKFATSCDNGLMIWDEPPQGLQQLLLADIMGISFPRIV</sequence>
<reference evidence="3" key="1">
    <citation type="journal article" date="2019" name="Gigascience">
        <title>De novo genome assembly of the endangered Acer yangbiense, a plant species with extremely small populations endemic to Yunnan Province, China.</title>
        <authorList>
            <person name="Yang J."/>
            <person name="Wariss H.M."/>
            <person name="Tao L."/>
            <person name="Zhang R."/>
            <person name="Yun Q."/>
            <person name="Hollingsworth P."/>
            <person name="Dao Z."/>
            <person name="Luo G."/>
            <person name="Guo H."/>
            <person name="Ma Y."/>
            <person name="Sun W."/>
        </authorList>
    </citation>
    <scope>NUCLEOTIDE SEQUENCE [LARGE SCALE GENOMIC DNA]</scope>
    <source>
        <strain evidence="3">cv. br00</strain>
    </source>
</reference>
<evidence type="ECO:0000313" key="2">
    <source>
        <dbReference type="EMBL" id="KAB5573841.1"/>
    </source>
</evidence>
<dbReference type="InterPro" id="IPR002156">
    <property type="entry name" value="RNaseH_domain"/>
</dbReference>
<dbReference type="Pfam" id="PF13456">
    <property type="entry name" value="RVT_3"/>
    <property type="match status" value="1"/>
</dbReference>
<dbReference type="InterPro" id="IPR026960">
    <property type="entry name" value="RVT-Znf"/>
</dbReference>
<dbReference type="GO" id="GO:0004523">
    <property type="term" value="F:RNA-DNA hybrid ribonuclease activity"/>
    <property type="evidence" value="ECO:0007669"/>
    <property type="project" value="InterPro"/>
</dbReference>
<evidence type="ECO:0000259" key="1">
    <source>
        <dbReference type="PROSITE" id="PS50879"/>
    </source>
</evidence>